<organism evidence="1 2">
    <name type="scientific">Nonomuraea helvata</name>
    <dbReference type="NCBI Taxonomy" id="37484"/>
    <lineage>
        <taxon>Bacteria</taxon>
        <taxon>Bacillati</taxon>
        <taxon>Actinomycetota</taxon>
        <taxon>Actinomycetes</taxon>
        <taxon>Streptosporangiales</taxon>
        <taxon>Streptosporangiaceae</taxon>
        <taxon>Nonomuraea</taxon>
    </lineage>
</organism>
<comment type="caution">
    <text evidence="1">The sequence shown here is derived from an EMBL/GenBank/DDBJ whole genome shotgun (WGS) entry which is preliminary data.</text>
</comment>
<proteinExistence type="predicted"/>
<reference evidence="1 2" key="1">
    <citation type="submission" date="2024-09" db="EMBL/GenBank/DDBJ databases">
        <authorList>
            <person name="Sun Q."/>
            <person name="Mori K."/>
        </authorList>
    </citation>
    <scope>NUCLEOTIDE SEQUENCE [LARGE SCALE GENOMIC DNA]</scope>
    <source>
        <strain evidence="1 2">JCM 3143</strain>
    </source>
</reference>
<gene>
    <name evidence="1" type="ORF">ACFFSA_40425</name>
</gene>
<dbReference type="RefSeq" id="WP_344987399.1">
    <property type="nucleotide sequence ID" value="NZ_BAAAXV010000001.1"/>
</dbReference>
<sequence length="105" mass="10843">MMALIALLAFAFSFGNVWHLARMLNVPAWIAPLVGPAVGRAAVDAVAPLLLIGWAEVGPGLLRQIHATKSISTLRAQSPSPVALTFVPKPGSPTAALPESPGCPL</sequence>
<evidence type="ECO:0008006" key="3">
    <source>
        <dbReference type="Google" id="ProtNLM"/>
    </source>
</evidence>
<keyword evidence="2" id="KW-1185">Reference proteome</keyword>
<name>A0ABV5SE80_9ACTN</name>
<evidence type="ECO:0000313" key="1">
    <source>
        <dbReference type="EMBL" id="MFB9629378.1"/>
    </source>
</evidence>
<protein>
    <recommendedName>
        <fullName evidence="3">DUF2637 domain-containing protein</fullName>
    </recommendedName>
</protein>
<evidence type="ECO:0000313" key="2">
    <source>
        <dbReference type="Proteomes" id="UP001589532"/>
    </source>
</evidence>
<dbReference type="Proteomes" id="UP001589532">
    <property type="component" value="Unassembled WGS sequence"/>
</dbReference>
<dbReference type="EMBL" id="JBHMBW010000056">
    <property type="protein sequence ID" value="MFB9629378.1"/>
    <property type="molecule type" value="Genomic_DNA"/>
</dbReference>
<accession>A0ABV5SE80</accession>